<feature type="transmembrane region" description="Helical" evidence="1">
    <location>
        <begin position="254"/>
        <end position="280"/>
    </location>
</feature>
<feature type="transmembrane region" description="Helical" evidence="1">
    <location>
        <begin position="181"/>
        <end position="200"/>
    </location>
</feature>
<sequence>MTTTPPLPPLEVAHHDDPNVVREAATEDYSAHVVPRSWRIGPLSMFGAWWALASAMFWLIIAALVALTVGTRDAIIGMLLSVVVYGAINYALSVYAARTGTTVSLFSRSLFGSSGGVIAPLTIAIIATYFAVFEGSVIAVAFQHYFGGLDISLWYLVVVLYSVPLVFGGVRVFLDKFNGLLFPFYVLGLGAVTIWATLKFDVSANWLTQRPDTIAVSGPGWWWAFTVYMGDWVLMMATWDFARFARANKRDTRVNGWFTFGPGFYVFTILINGIIGIFIALTIPTDGPLSEISGVVGIVQLMGIWGLLFVWVSQTRINTANFYLATTNLENVSAKVFKLKLPRIAWALIVGAIVYVIMLSDVFSYILAALRYQSVLCVSWTACALVFLARTRKHRRNAGPEWRPGRVRPVNWRSFSAWAVGTGIGMVMLSVDEQTSWTATWALPVAFVISAIGEWIALSTGSDVAELRRPHDPRTEVDDVWEARVRCHRCAKAYVALEMDRDPSADHQAICAACAQASATFLRAAHREAAKPVSEHRRLPVSD</sequence>
<proteinExistence type="predicted"/>
<dbReference type="PANTHER" id="PTHR30569">
    <property type="entry name" value="CYTOSINE TRANSPORTER CODB"/>
    <property type="match status" value="1"/>
</dbReference>
<dbReference type="InterPro" id="IPR030191">
    <property type="entry name" value="CodB"/>
</dbReference>
<dbReference type="Proteomes" id="UP001596337">
    <property type="component" value="Unassembled WGS sequence"/>
</dbReference>
<gene>
    <name evidence="2" type="ORF">ACFQGD_06775</name>
</gene>
<organism evidence="2 3">
    <name type="scientific">Haloechinothrix salitolerans</name>
    <dbReference type="NCBI Taxonomy" id="926830"/>
    <lineage>
        <taxon>Bacteria</taxon>
        <taxon>Bacillati</taxon>
        <taxon>Actinomycetota</taxon>
        <taxon>Actinomycetes</taxon>
        <taxon>Pseudonocardiales</taxon>
        <taxon>Pseudonocardiaceae</taxon>
        <taxon>Haloechinothrix</taxon>
    </lineage>
</organism>
<keyword evidence="3" id="KW-1185">Reference proteome</keyword>
<keyword evidence="1" id="KW-0472">Membrane</keyword>
<dbReference type="PANTHER" id="PTHR30569:SF0">
    <property type="entry name" value="CYTOSINE PERMEASE"/>
    <property type="match status" value="1"/>
</dbReference>
<protein>
    <submittedName>
        <fullName evidence="2">Purine-cytosine permease family protein</fullName>
    </submittedName>
</protein>
<dbReference type="RefSeq" id="WP_345405951.1">
    <property type="nucleotide sequence ID" value="NZ_BAABLA010000121.1"/>
</dbReference>
<feature type="transmembrane region" description="Helical" evidence="1">
    <location>
        <begin position="292"/>
        <end position="312"/>
    </location>
</feature>
<keyword evidence="1" id="KW-1133">Transmembrane helix</keyword>
<feature type="transmembrane region" description="Helical" evidence="1">
    <location>
        <begin position="220"/>
        <end position="242"/>
    </location>
</feature>
<feature type="transmembrane region" description="Helical" evidence="1">
    <location>
        <begin position="109"/>
        <end position="132"/>
    </location>
</feature>
<evidence type="ECO:0000256" key="1">
    <source>
        <dbReference type="SAM" id="Phobius"/>
    </source>
</evidence>
<feature type="transmembrane region" description="Helical" evidence="1">
    <location>
        <begin position="372"/>
        <end position="389"/>
    </location>
</feature>
<feature type="transmembrane region" description="Helical" evidence="1">
    <location>
        <begin position="152"/>
        <end position="174"/>
    </location>
</feature>
<comment type="caution">
    <text evidence="2">The sequence shown here is derived from an EMBL/GenBank/DDBJ whole genome shotgun (WGS) entry which is preliminary data.</text>
</comment>
<reference evidence="3" key="1">
    <citation type="journal article" date="2019" name="Int. J. Syst. Evol. Microbiol.">
        <title>The Global Catalogue of Microorganisms (GCM) 10K type strain sequencing project: providing services to taxonomists for standard genome sequencing and annotation.</title>
        <authorList>
            <consortium name="The Broad Institute Genomics Platform"/>
            <consortium name="The Broad Institute Genome Sequencing Center for Infectious Disease"/>
            <person name="Wu L."/>
            <person name="Ma J."/>
        </authorList>
    </citation>
    <scope>NUCLEOTIDE SEQUENCE [LARGE SCALE GENOMIC DNA]</scope>
    <source>
        <strain evidence="3">KCTC 32255</strain>
    </source>
</reference>
<evidence type="ECO:0000313" key="2">
    <source>
        <dbReference type="EMBL" id="MFC6866847.1"/>
    </source>
</evidence>
<dbReference type="EMBL" id="JBHSXX010000001">
    <property type="protein sequence ID" value="MFC6866847.1"/>
    <property type="molecule type" value="Genomic_DNA"/>
</dbReference>
<accession>A0ABW2BUZ4</accession>
<feature type="transmembrane region" description="Helical" evidence="1">
    <location>
        <begin position="344"/>
        <end position="366"/>
    </location>
</feature>
<feature type="transmembrane region" description="Helical" evidence="1">
    <location>
        <begin position="410"/>
        <end position="431"/>
    </location>
</feature>
<keyword evidence="1" id="KW-0812">Transmembrane</keyword>
<evidence type="ECO:0000313" key="3">
    <source>
        <dbReference type="Proteomes" id="UP001596337"/>
    </source>
</evidence>
<name>A0ABW2BUZ4_9PSEU</name>
<feature type="transmembrane region" description="Helical" evidence="1">
    <location>
        <begin position="46"/>
        <end position="69"/>
    </location>
</feature>
<feature type="transmembrane region" description="Helical" evidence="1">
    <location>
        <begin position="75"/>
        <end position="97"/>
    </location>
</feature>
<dbReference type="Gene3D" id="1.10.4160.10">
    <property type="entry name" value="Hydantoin permease"/>
    <property type="match status" value="1"/>
</dbReference>
<feature type="transmembrane region" description="Helical" evidence="1">
    <location>
        <begin position="437"/>
        <end position="458"/>
    </location>
</feature>